<name>A0A8J4H1U6_9BACL</name>
<dbReference type="SUPFAM" id="SSF56399">
    <property type="entry name" value="ADP-ribosylation"/>
    <property type="match status" value="1"/>
</dbReference>
<evidence type="ECO:0000313" key="3">
    <source>
        <dbReference type="EMBL" id="GIQ67449.1"/>
    </source>
</evidence>
<protein>
    <recommendedName>
        <fullName evidence="5">SPP1 gp7 family phage head morphogenesis protein</fullName>
    </recommendedName>
</protein>
<accession>A0A8J4H1U6</accession>
<evidence type="ECO:0000259" key="2">
    <source>
        <dbReference type="Pfam" id="PF04233"/>
    </source>
</evidence>
<dbReference type="PROSITE" id="PS51996">
    <property type="entry name" value="TR_MART"/>
    <property type="match status" value="1"/>
</dbReference>
<gene>
    <name evidence="3" type="ORF">XYCOK13_02730</name>
</gene>
<dbReference type="InterPro" id="IPR006528">
    <property type="entry name" value="Phage_head_morphogenesis_dom"/>
</dbReference>
<sequence>MKPKSYWQKRSGQIAARQHRKADGYEYELQREYERAQRTIQRDIEAFYGRYAKNNDISYAEAQRLLSSGELKEFKMSLEEFIDKAKNNADGRWTKQLNNVYYRTRVSRLEALQVQINQQIEILAGSKQVGVERLLGGAYEDTYYRTMYEIQRGTGIGASFARIDDKALEKVLGTKLDGRNWSQRIWDDRTKLRQELHTKLSQGFIRGDSVDRMSRELADRMRVSYNRARTLVQTETAFFAEQATMSSYEESGILDQYEVLVTLDDRTCPICGPLDGKVFRLSEIDVGVNYPPFHARCRCTTVPYFEDEIDVGERIARSADGDVYYVPGDITYEQWRADYVDSPKPPENAIIHTKEYRTFNAPEQVKEWEKLVTPQWLESLTAQEANSITMYTGPAYRDINRNLRENIGDKRLSELAERISSGIEKFDLKDNLVVFRGMSKNPFGVDAADLPGLRFKEKGFWSTSMLEGKKFNGSVEMEILVPSKSRGAPVNVLSEFKDVEYEFLLDSGLEYRIIEANESNGKLKIVAEVVVDGD</sequence>
<evidence type="ECO:0008006" key="5">
    <source>
        <dbReference type="Google" id="ProtNLM"/>
    </source>
</evidence>
<dbReference type="NCBIfam" id="TIGR01641">
    <property type="entry name" value="phageSPP1_gp7"/>
    <property type="match status" value="1"/>
</dbReference>
<organism evidence="3 4">
    <name type="scientific">Xylanibacillus composti</name>
    <dbReference type="NCBI Taxonomy" id="1572762"/>
    <lineage>
        <taxon>Bacteria</taxon>
        <taxon>Bacillati</taxon>
        <taxon>Bacillota</taxon>
        <taxon>Bacilli</taxon>
        <taxon>Bacillales</taxon>
        <taxon>Paenibacillaceae</taxon>
        <taxon>Xylanibacillus</taxon>
    </lineage>
</organism>
<feature type="domain" description="Phage head morphogenesis" evidence="2">
    <location>
        <begin position="194"/>
        <end position="301"/>
    </location>
</feature>
<dbReference type="Pfam" id="PF03496">
    <property type="entry name" value="ADPrib_exo_Tox"/>
    <property type="match status" value="1"/>
</dbReference>
<proteinExistence type="predicted"/>
<dbReference type="Proteomes" id="UP000677918">
    <property type="component" value="Unassembled WGS sequence"/>
</dbReference>
<dbReference type="InterPro" id="IPR003540">
    <property type="entry name" value="ADP-ribosyltransferase"/>
</dbReference>
<keyword evidence="4" id="KW-1185">Reference proteome</keyword>
<evidence type="ECO:0000259" key="1">
    <source>
        <dbReference type="Pfam" id="PF03496"/>
    </source>
</evidence>
<dbReference type="Gene3D" id="3.90.176.10">
    <property type="entry name" value="Toxin ADP-ribosyltransferase, Chain A, domain 1"/>
    <property type="match status" value="1"/>
</dbReference>
<dbReference type="EMBL" id="BOVK01000003">
    <property type="protein sequence ID" value="GIQ67449.1"/>
    <property type="molecule type" value="Genomic_DNA"/>
</dbReference>
<dbReference type="GO" id="GO:0005576">
    <property type="term" value="C:extracellular region"/>
    <property type="evidence" value="ECO:0007669"/>
    <property type="project" value="InterPro"/>
</dbReference>
<dbReference type="AlphaFoldDB" id="A0A8J4H1U6"/>
<reference evidence="3" key="1">
    <citation type="submission" date="2021-04" db="EMBL/GenBank/DDBJ databases">
        <title>Draft genome sequence of Xylanibacillus composti strain K13.</title>
        <authorList>
            <person name="Uke A."/>
            <person name="Chhe C."/>
            <person name="Baramee S."/>
            <person name="Kosugi A."/>
        </authorList>
    </citation>
    <scope>NUCLEOTIDE SEQUENCE</scope>
    <source>
        <strain evidence="3">K13</strain>
    </source>
</reference>
<feature type="domain" description="ADP ribosyltransferase" evidence="1">
    <location>
        <begin position="366"/>
        <end position="528"/>
    </location>
</feature>
<comment type="caution">
    <text evidence="3">The sequence shown here is derived from an EMBL/GenBank/DDBJ whole genome shotgun (WGS) entry which is preliminary data.</text>
</comment>
<dbReference type="RefSeq" id="WP_213410037.1">
    <property type="nucleotide sequence ID" value="NZ_BOVK01000003.1"/>
</dbReference>
<dbReference type="Pfam" id="PF04233">
    <property type="entry name" value="Phage_Mu_F"/>
    <property type="match status" value="1"/>
</dbReference>
<evidence type="ECO:0000313" key="4">
    <source>
        <dbReference type="Proteomes" id="UP000677918"/>
    </source>
</evidence>